<feature type="compositionally biased region" description="Low complexity" evidence="1">
    <location>
        <begin position="107"/>
        <end position="119"/>
    </location>
</feature>
<feature type="compositionally biased region" description="Low complexity" evidence="1">
    <location>
        <begin position="277"/>
        <end position="316"/>
    </location>
</feature>
<feature type="region of interest" description="Disordered" evidence="1">
    <location>
        <begin position="253"/>
        <end position="332"/>
    </location>
</feature>
<reference evidence="2" key="1">
    <citation type="submission" date="2023-03" db="EMBL/GenBank/DDBJ databases">
        <title>Massive genome expansion in bonnet fungi (Mycena s.s.) driven by repeated elements and novel gene families across ecological guilds.</title>
        <authorList>
            <consortium name="Lawrence Berkeley National Laboratory"/>
            <person name="Harder C.B."/>
            <person name="Miyauchi S."/>
            <person name="Viragh M."/>
            <person name="Kuo A."/>
            <person name="Thoen E."/>
            <person name="Andreopoulos B."/>
            <person name="Lu D."/>
            <person name="Skrede I."/>
            <person name="Drula E."/>
            <person name="Henrissat B."/>
            <person name="Morin E."/>
            <person name="Kohler A."/>
            <person name="Barry K."/>
            <person name="LaButti K."/>
            <person name="Morin E."/>
            <person name="Salamov A."/>
            <person name="Lipzen A."/>
            <person name="Mereny Z."/>
            <person name="Hegedus B."/>
            <person name="Baldrian P."/>
            <person name="Stursova M."/>
            <person name="Weitz H."/>
            <person name="Taylor A."/>
            <person name="Grigoriev I.V."/>
            <person name="Nagy L.G."/>
            <person name="Martin F."/>
            <person name="Kauserud H."/>
        </authorList>
    </citation>
    <scope>NUCLEOTIDE SEQUENCE</scope>
    <source>
        <strain evidence="2">9144</strain>
    </source>
</reference>
<keyword evidence="3" id="KW-1185">Reference proteome</keyword>
<name>A0AAD6Y6F2_9AGAR</name>
<evidence type="ECO:0000313" key="3">
    <source>
        <dbReference type="Proteomes" id="UP001219525"/>
    </source>
</evidence>
<protein>
    <submittedName>
        <fullName evidence="2">Uncharacterized protein</fullName>
    </submittedName>
</protein>
<comment type="caution">
    <text evidence="2">The sequence shown here is derived from an EMBL/GenBank/DDBJ whole genome shotgun (WGS) entry which is preliminary data.</text>
</comment>
<gene>
    <name evidence="2" type="ORF">GGX14DRAFT_662140</name>
</gene>
<organism evidence="2 3">
    <name type="scientific">Mycena pura</name>
    <dbReference type="NCBI Taxonomy" id="153505"/>
    <lineage>
        <taxon>Eukaryota</taxon>
        <taxon>Fungi</taxon>
        <taxon>Dikarya</taxon>
        <taxon>Basidiomycota</taxon>
        <taxon>Agaricomycotina</taxon>
        <taxon>Agaricomycetes</taxon>
        <taxon>Agaricomycetidae</taxon>
        <taxon>Agaricales</taxon>
        <taxon>Marasmiineae</taxon>
        <taxon>Mycenaceae</taxon>
        <taxon>Mycena</taxon>
    </lineage>
</organism>
<evidence type="ECO:0000256" key="1">
    <source>
        <dbReference type="SAM" id="MobiDB-lite"/>
    </source>
</evidence>
<evidence type="ECO:0000313" key="2">
    <source>
        <dbReference type="EMBL" id="KAJ7199135.1"/>
    </source>
</evidence>
<dbReference type="EMBL" id="JARJCW010000069">
    <property type="protein sequence ID" value="KAJ7199135.1"/>
    <property type="molecule type" value="Genomic_DNA"/>
</dbReference>
<proteinExistence type="predicted"/>
<dbReference type="Proteomes" id="UP001219525">
    <property type="component" value="Unassembled WGS sequence"/>
</dbReference>
<dbReference type="AlphaFoldDB" id="A0AAD6Y6F2"/>
<accession>A0AAD6Y6F2</accession>
<sequence>MPRCSICLEPFAVPVSLPCGQSISAPAPPVLNSEQAMSSAASAFASPSMPPRRIPHNTPAIAQRAADRLASLMRAAVTIDPAVVPPYLRPHVLPPFRPVFFDDLSPASSPDASSSASPSPCAPTPDDLRRAHAEISALRTSCATWRRRAEVHAAGNAGLLGLARATKDCALRLRAERDAARARCTALKRALAESPDYAPRPAADVPLLLRSDAADAAADRAHAHARVARGAGHGLPVYLMQARPAAHFYDDPRDMEASHFGPPMKRRKASASPACEPGGAVPAPVAAAPTPGAAPLGAPLNTPEPAGAVSDAAASSRRPRSMDLGLLADVFP</sequence>
<feature type="region of interest" description="Disordered" evidence="1">
    <location>
        <begin position="107"/>
        <end position="127"/>
    </location>
</feature>